<dbReference type="PANTHER" id="PTHR42743:SF11">
    <property type="entry name" value="AMINODEOXYCHORISMATE LYASE"/>
    <property type="match status" value="1"/>
</dbReference>
<dbReference type="GO" id="GO:0004084">
    <property type="term" value="F:branched-chain-amino-acid transaminase activity"/>
    <property type="evidence" value="ECO:0007669"/>
    <property type="project" value="UniProtKB-EC"/>
</dbReference>
<comment type="catalytic activity">
    <reaction evidence="7">
        <text>L-isoleucine + 2-oxoglutarate = (S)-3-methyl-2-oxopentanoate + L-glutamate</text>
        <dbReference type="Rhea" id="RHEA:24801"/>
        <dbReference type="ChEBI" id="CHEBI:16810"/>
        <dbReference type="ChEBI" id="CHEBI:29985"/>
        <dbReference type="ChEBI" id="CHEBI:35146"/>
        <dbReference type="ChEBI" id="CHEBI:58045"/>
        <dbReference type="EC" id="2.6.1.42"/>
    </reaction>
</comment>
<comment type="catalytic activity">
    <reaction evidence="6">
        <text>L-valine + 2-oxoglutarate = 3-methyl-2-oxobutanoate + L-glutamate</text>
        <dbReference type="Rhea" id="RHEA:24813"/>
        <dbReference type="ChEBI" id="CHEBI:11851"/>
        <dbReference type="ChEBI" id="CHEBI:16810"/>
        <dbReference type="ChEBI" id="CHEBI:29985"/>
        <dbReference type="ChEBI" id="CHEBI:57762"/>
        <dbReference type="EC" id="2.6.1.42"/>
    </reaction>
</comment>
<protein>
    <recommendedName>
        <fullName evidence="5">branched-chain-amino-acid transaminase</fullName>
        <ecNumber evidence="5">2.6.1.42</ecNumber>
    </recommendedName>
</protein>
<evidence type="ECO:0000256" key="6">
    <source>
        <dbReference type="ARBA" id="ARBA00048212"/>
    </source>
</evidence>
<evidence type="ECO:0000313" key="10">
    <source>
        <dbReference type="Proteomes" id="UP000583266"/>
    </source>
</evidence>
<evidence type="ECO:0000256" key="8">
    <source>
        <dbReference type="ARBA" id="ARBA00049229"/>
    </source>
</evidence>
<evidence type="ECO:0000256" key="3">
    <source>
        <dbReference type="ARBA" id="ARBA00005072"/>
    </source>
</evidence>
<dbReference type="Pfam" id="PF01063">
    <property type="entry name" value="Aminotran_4"/>
    <property type="match status" value="1"/>
</dbReference>
<dbReference type="InterPro" id="IPR050571">
    <property type="entry name" value="Class-IV_PLP-Dep_Aminotrnsfr"/>
</dbReference>
<dbReference type="RefSeq" id="WP_169224154.1">
    <property type="nucleotide sequence ID" value="NZ_JABBGC010000001.1"/>
</dbReference>
<evidence type="ECO:0000256" key="7">
    <source>
        <dbReference type="ARBA" id="ARBA00048798"/>
    </source>
</evidence>
<keyword evidence="9" id="KW-0808">Transferase</keyword>
<evidence type="ECO:0000256" key="2">
    <source>
        <dbReference type="ARBA" id="ARBA00004931"/>
    </source>
</evidence>
<comment type="pathway">
    <text evidence="1">Amino-acid biosynthesis; L-isoleucine biosynthesis; L-isoleucine from 2-oxobutanoate: step 4/4.</text>
</comment>
<dbReference type="Proteomes" id="UP000583266">
    <property type="component" value="Unassembled WGS sequence"/>
</dbReference>
<keyword evidence="9" id="KW-0032">Aminotransferase</keyword>
<comment type="caution">
    <text evidence="9">The sequence shown here is derived from an EMBL/GenBank/DDBJ whole genome shotgun (WGS) entry which is preliminary data.</text>
</comment>
<dbReference type="Gene3D" id="3.30.470.10">
    <property type="match status" value="1"/>
</dbReference>
<proteinExistence type="inferred from homology"/>
<dbReference type="EC" id="2.6.1.42" evidence="5"/>
<dbReference type="InterPro" id="IPR043132">
    <property type="entry name" value="BCAT-like_C"/>
</dbReference>
<comment type="pathway">
    <text evidence="3">Amino-acid biosynthesis; L-leucine biosynthesis; L-leucine from 3-methyl-2-oxobutanoate: step 4/4.</text>
</comment>
<dbReference type="InterPro" id="IPR001544">
    <property type="entry name" value="Aminotrans_IV"/>
</dbReference>
<comment type="similarity">
    <text evidence="4">Belongs to the class-IV pyridoxal-phosphate-dependent aminotransferase family.</text>
</comment>
<comment type="pathway">
    <text evidence="2">Amino-acid biosynthesis; L-valine biosynthesis; L-valine from pyruvate: step 4/4.</text>
</comment>
<dbReference type="InterPro" id="IPR043131">
    <property type="entry name" value="BCAT-like_N"/>
</dbReference>
<dbReference type="EMBL" id="JABBGC010000001">
    <property type="protein sequence ID" value="NML37073.1"/>
    <property type="molecule type" value="Genomic_DNA"/>
</dbReference>
<dbReference type="SUPFAM" id="SSF56752">
    <property type="entry name" value="D-aminoacid aminotransferase-like PLP-dependent enzymes"/>
    <property type="match status" value="1"/>
</dbReference>
<dbReference type="CDD" id="cd00449">
    <property type="entry name" value="PLPDE_IV"/>
    <property type="match status" value="1"/>
</dbReference>
<evidence type="ECO:0000313" key="9">
    <source>
        <dbReference type="EMBL" id="NML37073.1"/>
    </source>
</evidence>
<comment type="catalytic activity">
    <reaction evidence="8">
        <text>L-leucine + 2-oxoglutarate = 4-methyl-2-oxopentanoate + L-glutamate</text>
        <dbReference type="Rhea" id="RHEA:18321"/>
        <dbReference type="ChEBI" id="CHEBI:16810"/>
        <dbReference type="ChEBI" id="CHEBI:17865"/>
        <dbReference type="ChEBI" id="CHEBI:29985"/>
        <dbReference type="ChEBI" id="CHEBI:57427"/>
        <dbReference type="EC" id="2.6.1.42"/>
    </reaction>
</comment>
<dbReference type="AlphaFoldDB" id="A0A848GJL5"/>
<evidence type="ECO:0000256" key="1">
    <source>
        <dbReference type="ARBA" id="ARBA00004824"/>
    </source>
</evidence>
<name>A0A848GJL5_9BACT</name>
<organism evidence="9 10">
    <name type="scientific">Chitinophaga fulva</name>
    <dbReference type="NCBI Taxonomy" id="2728842"/>
    <lineage>
        <taxon>Bacteria</taxon>
        <taxon>Pseudomonadati</taxon>
        <taxon>Bacteroidota</taxon>
        <taxon>Chitinophagia</taxon>
        <taxon>Chitinophagales</taxon>
        <taxon>Chitinophagaceae</taxon>
        <taxon>Chitinophaga</taxon>
    </lineage>
</organism>
<dbReference type="Gene3D" id="3.20.10.10">
    <property type="entry name" value="D-amino Acid Aminotransferase, subunit A, domain 2"/>
    <property type="match status" value="1"/>
</dbReference>
<evidence type="ECO:0000256" key="5">
    <source>
        <dbReference type="ARBA" id="ARBA00013053"/>
    </source>
</evidence>
<reference evidence="9 10" key="1">
    <citation type="submission" date="2020-04" db="EMBL/GenBank/DDBJ databases">
        <title>Chitinophaga sp. G-6-1-13 sp. nov., isolated from soil.</title>
        <authorList>
            <person name="Dahal R.H."/>
            <person name="Chaudhary D.K."/>
        </authorList>
    </citation>
    <scope>NUCLEOTIDE SEQUENCE [LARGE SCALE GENOMIC DNA]</scope>
    <source>
        <strain evidence="9 10">G-6-1-13</strain>
    </source>
</reference>
<dbReference type="GO" id="GO:0046394">
    <property type="term" value="P:carboxylic acid biosynthetic process"/>
    <property type="evidence" value="ECO:0007669"/>
    <property type="project" value="UniProtKB-ARBA"/>
</dbReference>
<accession>A0A848GJL5</accession>
<evidence type="ECO:0000256" key="4">
    <source>
        <dbReference type="ARBA" id="ARBA00009320"/>
    </source>
</evidence>
<dbReference type="PANTHER" id="PTHR42743">
    <property type="entry name" value="AMINO-ACID AMINOTRANSFERASE"/>
    <property type="match status" value="1"/>
</dbReference>
<dbReference type="InterPro" id="IPR036038">
    <property type="entry name" value="Aminotransferase-like"/>
</dbReference>
<gene>
    <name evidence="9" type="ORF">HHL17_07665</name>
</gene>
<sequence length="279" mass="31704">MQVGFLCYNGKFYSSGDPIFTADNRSFRYGDGCFETMRVHQGEVVLSDLHFERLLASLNLMHFDIPSHFTKAFFLRQITDLCHKNNLTHMARVRFSVFRADGGLYEPVNNIPSYLIQAWELSNSVLELNENGLLLDIFPDARKTSDKFSSIKSNNCLPYVMGAMYSKQHGFNEVLLLNQYGRVADSTIANVFMVHHKTIYTPPLSEGCVCGVMRKHLLQSELPFKIEEKPLTIEDLENADEIFLTNAIQGIRWVGLFRDSSYGNATAAILHEVLFDGKV</sequence>
<keyword evidence="10" id="KW-1185">Reference proteome</keyword>